<protein>
    <submittedName>
        <fullName evidence="1">Uncharacterized protein</fullName>
    </submittedName>
</protein>
<proteinExistence type="predicted"/>
<organism evidence="1 2">
    <name type="scientific">Liparis tanakae</name>
    <name type="common">Tanaka's snailfish</name>
    <dbReference type="NCBI Taxonomy" id="230148"/>
    <lineage>
        <taxon>Eukaryota</taxon>
        <taxon>Metazoa</taxon>
        <taxon>Chordata</taxon>
        <taxon>Craniata</taxon>
        <taxon>Vertebrata</taxon>
        <taxon>Euteleostomi</taxon>
        <taxon>Actinopterygii</taxon>
        <taxon>Neopterygii</taxon>
        <taxon>Teleostei</taxon>
        <taxon>Neoteleostei</taxon>
        <taxon>Acanthomorphata</taxon>
        <taxon>Eupercaria</taxon>
        <taxon>Perciformes</taxon>
        <taxon>Cottioidei</taxon>
        <taxon>Cottales</taxon>
        <taxon>Liparidae</taxon>
        <taxon>Liparis</taxon>
    </lineage>
</organism>
<keyword evidence="2" id="KW-1185">Reference proteome</keyword>
<evidence type="ECO:0000313" key="2">
    <source>
        <dbReference type="Proteomes" id="UP000314294"/>
    </source>
</evidence>
<evidence type="ECO:0000313" key="1">
    <source>
        <dbReference type="EMBL" id="TNN73861.1"/>
    </source>
</evidence>
<name>A0A4Z2I7U5_9TELE</name>
<dbReference type="Proteomes" id="UP000314294">
    <property type="component" value="Unassembled WGS sequence"/>
</dbReference>
<accession>A0A4Z2I7U5</accession>
<dbReference type="AlphaFoldDB" id="A0A4Z2I7U5"/>
<dbReference type="EMBL" id="SRLO01000120">
    <property type="protein sequence ID" value="TNN73861.1"/>
    <property type="molecule type" value="Genomic_DNA"/>
</dbReference>
<sequence>MLWSGTLSTLPPDPTNLNLYWRASVHHGTKAGTKAPFKSALSINGAFPVRRAFLIKVLGDLKENIKNVAAATSSGTISSSGVARRLTGFAPRCLTADQTVGVRGVDIGPLWEPEAQFPGRWLRRGLPARIRVSEHIAVAAQRSARPLQCLPRTLRGCWFCYGRVAAHHETQRGGVPRVVLFHCIQRGRMRRSGRVRPLSGVPLCRYPGCLGLQLSLCSVTLMMVAFRLWTTVSRAWPSRAWPSRAWPSGGVTTFLWLKEGLDTILCSVTLTIVAFLCTVTILEFGSMVGDGDSPERPKASSPGKLAERLTFLEEMVMEEKLALFWGMSVVTAEWVCTCGGCELLFVPHSGAVALRG</sequence>
<comment type="caution">
    <text evidence="1">The sequence shown here is derived from an EMBL/GenBank/DDBJ whole genome shotgun (WGS) entry which is preliminary data.</text>
</comment>
<gene>
    <name evidence="1" type="ORF">EYF80_015878</name>
</gene>
<reference evidence="1 2" key="1">
    <citation type="submission" date="2019-03" db="EMBL/GenBank/DDBJ databases">
        <title>First draft genome of Liparis tanakae, snailfish: a comprehensive survey of snailfish specific genes.</title>
        <authorList>
            <person name="Kim W."/>
            <person name="Song I."/>
            <person name="Jeong J.-H."/>
            <person name="Kim D."/>
            <person name="Kim S."/>
            <person name="Ryu S."/>
            <person name="Song J.Y."/>
            <person name="Lee S.K."/>
        </authorList>
    </citation>
    <scope>NUCLEOTIDE SEQUENCE [LARGE SCALE GENOMIC DNA]</scope>
    <source>
        <tissue evidence="1">Muscle</tissue>
    </source>
</reference>